<keyword evidence="2" id="KW-0509">mRNA transport</keyword>
<feature type="compositionally biased region" description="Low complexity" evidence="9">
    <location>
        <begin position="807"/>
        <end position="816"/>
    </location>
</feature>
<evidence type="ECO:0000256" key="4">
    <source>
        <dbReference type="ARBA" id="ARBA00023010"/>
    </source>
</evidence>
<keyword evidence="3" id="KW-0653">Protein transport</keyword>
<organism evidence="10 11">
    <name type="scientific">Cladonia borealis</name>
    <dbReference type="NCBI Taxonomy" id="184061"/>
    <lineage>
        <taxon>Eukaryota</taxon>
        <taxon>Fungi</taxon>
        <taxon>Dikarya</taxon>
        <taxon>Ascomycota</taxon>
        <taxon>Pezizomycotina</taxon>
        <taxon>Lecanoromycetes</taxon>
        <taxon>OSLEUM clade</taxon>
        <taxon>Lecanoromycetidae</taxon>
        <taxon>Lecanorales</taxon>
        <taxon>Lecanorineae</taxon>
        <taxon>Cladoniaceae</taxon>
        <taxon>Cladonia</taxon>
    </lineage>
</organism>
<dbReference type="PANTHER" id="PTHR13003:SF2">
    <property type="entry name" value="NUCLEAR PORE COMPLEX PROTEIN NUP107"/>
    <property type="match status" value="1"/>
</dbReference>
<reference evidence="10" key="1">
    <citation type="submission" date="2023-03" db="EMBL/GenBank/DDBJ databases">
        <title>Complete genome of Cladonia borealis.</title>
        <authorList>
            <person name="Park H."/>
        </authorList>
    </citation>
    <scope>NUCLEOTIDE SEQUENCE</scope>
    <source>
        <strain evidence="10">ANT050790</strain>
    </source>
</reference>
<comment type="subunit">
    <text evidence="7">Part of the nuclear pore complex (NPC).</text>
</comment>
<evidence type="ECO:0000256" key="9">
    <source>
        <dbReference type="SAM" id="MobiDB-lite"/>
    </source>
</evidence>
<comment type="subcellular location">
    <subcellularLocation>
        <location evidence="7">Nucleus</location>
        <location evidence="7">Nuclear pore complex</location>
    </subcellularLocation>
    <subcellularLocation>
        <location evidence="7">Nucleus membrane</location>
    </subcellularLocation>
</comment>
<keyword evidence="6 7" id="KW-0539">Nucleus</keyword>
<feature type="compositionally biased region" description="Acidic residues" evidence="9">
    <location>
        <begin position="24"/>
        <end position="38"/>
    </location>
</feature>
<evidence type="ECO:0000313" key="11">
    <source>
        <dbReference type="Proteomes" id="UP001166286"/>
    </source>
</evidence>
<dbReference type="InterPro" id="IPR007252">
    <property type="entry name" value="Nup84/Nup107"/>
</dbReference>
<keyword evidence="7" id="KW-0472">Membrane</keyword>
<dbReference type="Proteomes" id="UP001166286">
    <property type="component" value="Unassembled WGS sequence"/>
</dbReference>
<feature type="coiled-coil region" evidence="8">
    <location>
        <begin position="485"/>
        <end position="512"/>
    </location>
</feature>
<keyword evidence="11" id="KW-1185">Reference proteome</keyword>
<comment type="similarity">
    <text evidence="7">Belongs to the nucleoporin Nup84/Nup107 family.</text>
</comment>
<dbReference type="GO" id="GO:0017056">
    <property type="term" value="F:structural constituent of nuclear pore"/>
    <property type="evidence" value="ECO:0007669"/>
    <property type="project" value="UniProtKB-UniRule"/>
</dbReference>
<gene>
    <name evidence="10" type="ORF">JMJ35_008192</name>
</gene>
<comment type="caution">
    <text evidence="10">The sequence shown here is derived from an EMBL/GenBank/DDBJ whole genome shotgun (WGS) entry which is preliminary data.</text>
</comment>
<dbReference type="GO" id="GO:0031965">
    <property type="term" value="C:nuclear membrane"/>
    <property type="evidence" value="ECO:0007669"/>
    <property type="project" value="UniProtKB-SubCell"/>
</dbReference>
<evidence type="ECO:0000313" key="10">
    <source>
        <dbReference type="EMBL" id="KAK0509798.1"/>
    </source>
</evidence>
<comment type="function">
    <text evidence="7">Functions as a component of the nuclear pore complex (NPC).</text>
</comment>
<keyword evidence="8" id="KW-0175">Coiled coil</keyword>
<dbReference type="GO" id="GO:0031080">
    <property type="term" value="C:nuclear pore outer ring"/>
    <property type="evidence" value="ECO:0007669"/>
    <property type="project" value="TreeGrafter"/>
</dbReference>
<evidence type="ECO:0000256" key="2">
    <source>
        <dbReference type="ARBA" id="ARBA00022816"/>
    </source>
</evidence>
<proteinExistence type="inferred from homology"/>
<evidence type="ECO:0000256" key="3">
    <source>
        <dbReference type="ARBA" id="ARBA00022927"/>
    </source>
</evidence>
<dbReference type="Gene3D" id="1.20.190.50">
    <property type="match status" value="1"/>
</dbReference>
<accession>A0AA39QY08</accession>
<dbReference type="EMBL" id="JAFEKC020000018">
    <property type="protein sequence ID" value="KAK0509798.1"/>
    <property type="molecule type" value="Genomic_DNA"/>
</dbReference>
<evidence type="ECO:0000256" key="7">
    <source>
        <dbReference type="RuleBase" id="RU365072"/>
    </source>
</evidence>
<sequence>MPSRRLSQEESWNSLHYSEASGDNADDGYSDVVMEDGPDGSHARSSEEPPPFPTISDVQRALHPLQATADRVGKQVEKFAENLDRLSNTRQQEIDADCRHVLPLVNAYKKIASDTVKHLGSMHGIERRRELSKKTRRRLRSSSGKSTPRPASAGDKAMKTTVEDLKRWEQEEHTWDLLSLMLQVEYPIPDSVRPQAGSDLVRPSKNKQVHRYSSEKEVWNSFLASDDLAWGRHVVVGWLQRSADQMGQNIEQVVEELEACADRGSGLWAHSWLFTKEAIKGQKRLRSWPKALDPDDPGLDAALLNSEKTKPLVTQLDPDAITRQGRSLEKQDHYFERAMWLACWEMVRRGKDWSYVREWCQERVEGWRAAAMCGDPRSSLSDIPSAPTWQSRALWRQTCALAAKDGGIDEYENAVYGVLSGYLPSVQKVGRCWDDYLFAHYNSYLLHSFDRYVRTNFSDRVPKALKDKTGSFKLSMLGGQSEQNARDIVENMKQMEATKEEAKDSFKMLQGSLIANSFADFVFAHGITLAQAANAGGRSKSIPLPQIPSGKQSITAPITTADHDLLRMITHMIFIYQDLGHNFQQGGHTEVMENIIVAYIDYLGKAGKQQLLPLYASRLSAKRSLSCLGRQLPTIQEHGERQTFMQLMKQYDINVPGVLSKQLQMIIVDTTPEGSIPPNYPPITILEKSRKDVMALRLIQPNFIGHSITDDQYDLIHGFEWYLLMDGHWTQTMAIGALIYKHLLRSNGLAAARKLSQTVSLSQLSLSKTKYILGRTTDISKELHPSDDDAGEGDVFTSTRSHRTSSQRRPSSSSARPVDNDRELLLDLARTFKDLENLFIALDALEEWERLAEEGGKLVHEGQDLKAWKGAFQKAYYRVATAMEPLLHGWLQKAENEAEAADLREIRVACLPEVILAYTTVLDLCSRYLSRDLLLKGMDLAALIAEEGSDLAACFVAADRMPELVDSFAFLSKSIIQAEARGAKSGKGKKKRNGETLDLWTMRRTSA</sequence>
<dbReference type="GO" id="GO:0006606">
    <property type="term" value="P:protein import into nucleus"/>
    <property type="evidence" value="ECO:0007669"/>
    <property type="project" value="TreeGrafter"/>
</dbReference>
<feature type="region of interest" description="Disordered" evidence="9">
    <location>
        <begin position="121"/>
        <end position="159"/>
    </location>
</feature>
<dbReference type="Pfam" id="PF04121">
    <property type="entry name" value="Nup84_Nup100"/>
    <property type="match status" value="1"/>
</dbReference>
<evidence type="ECO:0000256" key="8">
    <source>
        <dbReference type="SAM" id="Coils"/>
    </source>
</evidence>
<dbReference type="Gene3D" id="1.10.3450.20">
    <property type="match status" value="1"/>
</dbReference>
<keyword evidence="5 7" id="KW-0906">Nuclear pore complex</keyword>
<keyword evidence="4 7" id="KW-0811">Translocation</keyword>
<feature type="region of interest" description="Disordered" evidence="9">
    <location>
        <begin position="782"/>
        <end position="818"/>
    </location>
</feature>
<feature type="compositionally biased region" description="Basic and acidic residues" evidence="9">
    <location>
        <begin position="124"/>
        <end position="133"/>
    </location>
</feature>
<feature type="region of interest" description="Disordered" evidence="9">
    <location>
        <begin position="1"/>
        <end position="56"/>
    </location>
</feature>
<dbReference type="GO" id="GO:0000973">
    <property type="term" value="P:post-transcriptional tethering of RNA polymerase II gene DNA at nuclear periphery"/>
    <property type="evidence" value="ECO:0007669"/>
    <property type="project" value="TreeGrafter"/>
</dbReference>
<name>A0AA39QY08_9LECA</name>
<protein>
    <recommendedName>
        <fullName evidence="7">Nuclear pore complex protein</fullName>
    </recommendedName>
</protein>
<dbReference type="GO" id="GO:0006406">
    <property type="term" value="P:mRNA export from nucleus"/>
    <property type="evidence" value="ECO:0007669"/>
    <property type="project" value="TreeGrafter"/>
</dbReference>
<evidence type="ECO:0000256" key="1">
    <source>
        <dbReference type="ARBA" id="ARBA00022448"/>
    </source>
</evidence>
<dbReference type="AlphaFoldDB" id="A0AA39QY08"/>
<evidence type="ECO:0000256" key="6">
    <source>
        <dbReference type="ARBA" id="ARBA00023242"/>
    </source>
</evidence>
<keyword evidence="1 7" id="KW-0813">Transport</keyword>
<dbReference type="PANTHER" id="PTHR13003">
    <property type="entry name" value="NUP107-RELATED"/>
    <property type="match status" value="1"/>
</dbReference>
<evidence type="ECO:0000256" key="5">
    <source>
        <dbReference type="ARBA" id="ARBA00023132"/>
    </source>
</evidence>